<evidence type="ECO:0000313" key="2">
    <source>
        <dbReference type="Proteomes" id="UP000193303"/>
    </source>
</evidence>
<gene>
    <name evidence="1" type="ORF">BV912_04350</name>
</gene>
<comment type="caution">
    <text evidence="1">The sequence shown here is derived from an EMBL/GenBank/DDBJ whole genome shotgun (WGS) entry which is preliminary data.</text>
</comment>
<dbReference type="EMBL" id="MTAB01000007">
    <property type="protein sequence ID" value="OSI23165.1"/>
    <property type="molecule type" value="Genomic_DNA"/>
</dbReference>
<name>A0A1X3DJ21_9NEIS</name>
<dbReference type="Proteomes" id="UP000193303">
    <property type="component" value="Unassembled WGS sequence"/>
</dbReference>
<organism evidence="1 2">
    <name type="scientific">Neisseria dumasiana</name>
    <dbReference type="NCBI Taxonomy" id="1931275"/>
    <lineage>
        <taxon>Bacteria</taxon>
        <taxon>Pseudomonadati</taxon>
        <taxon>Pseudomonadota</taxon>
        <taxon>Betaproteobacteria</taxon>
        <taxon>Neisseriales</taxon>
        <taxon>Neisseriaceae</taxon>
        <taxon>Neisseria</taxon>
    </lineage>
</organism>
<accession>A0A1X3DJ21</accession>
<sequence>MHNIDPELSIQKLANYPTNRETRRKLTRSEREAFTKLYYHLSSEVERKIQHLPKALQLFSSVLVDIAENDDLKDLINANELTEIRNDIQQSMEQISMLDKVLQILEKLTGKQDADHIHALFKQIIEASEQALSFSNQFYATMYHRELAKITQTRQEIAFTFDETHSRDDIRRILFGDA</sequence>
<evidence type="ECO:0000313" key="1">
    <source>
        <dbReference type="EMBL" id="OSI23165.1"/>
    </source>
</evidence>
<proteinExistence type="predicted"/>
<dbReference type="AlphaFoldDB" id="A0A1X3DJ21"/>
<reference evidence="2" key="1">
    <citation type="submission" date="2017-01" db="EMBL/GenBank/DDBJ databases">
        <authorList>
            <person name="Mah S.A."/>
            <person name="Swanson W.J."/>
            <person name="Moy G.W."/>
            <person name="Vacquier V.D."/>
        </authorList>
    </citation>
    <scope>NUCLEOTIDE SEQUENCE [LARGE SCALE GENOMIC DNA]</scope>
    <source>
        <strain evidence="2">124861</strain>
    </source>
</reference>
<protein>
    <submittedName>
        <fullName evidence="1">Uncharacterized protein</fullName>
    </submittedName>
</protein>